<dbReference type="EMBL" id="MN739978">
    <property type="protein sequence ID" value="QHT81140.1"/>
    <property type="molecule type" value="Genomic_DNA"/>
</dbReference>
<name>A0A6C0HL97_9ZZZZ</name>
<dbReference type="GO" id="GO:0016020">
    <property type="term" value="C:membrane"/>
    <property type="evidence" value="ECO:0007669"/>
    <property type="project" value="UniProtKB-SubCell"/>
</dbReference>
<dbReference type="InterPro" id="IPR023271">
    <property type="entry name" value="Aquaporin-like"/>
</dbReference>
<evidence type="ECO:0000256" key="1">
    <source>
        <dbReference type="ARBA" id="ARBA00004141"/>
    </source>
</evidence>
<dbReference type="Gene3D" id="1.20.1080.10">
    <property type="entry name" value="Glycerol uptake facilitator protein"/>
    <property type="match status" value="1"/>
</dbReference>
<keyword evidence="2 5" id="KW-0812">Transmembrane</keyword>
<dbReference type="AlphaFoldDB" id="A0A6C0HL97"/>
<evidence type="ECO:0000256" key="4">
    <source>
        <dbReference type="ARBA" id="ARBA00023136"/>
    </source>
</evidence>
<keyword evidence="3 5" id="KW-1133">Transmembrane helix</keyword>
<reference evidence="6" key="1">
    <citation type="journal article" date="2020" name="Nature">
        <title>Giant virus diversity and host interactions through global metagenomics.</title>
        <authorList>
            <person name="Schulz F."/>
            <person name="Roux S."/>
            <person name="Paez-Espino D."/>
            <person name="Jungbluth S."/>
            <person name="Walsh D.A."/>
            <person name="Denef V.J."/>
            <person name="McMahon K.D."/>
            <person name="Konstantinidis K.T."/>
            <person name="Eloe-Fadrosh E.A."/>
            <person name="Kyrpides N.C."/>
            <person name="Woyke T."/>
        </authorList>
    </citation>
    <scope>NUCLEOTIDE SEQUENCE</scope>
    <source>
        <strain evidence="6">GVMAG-M-3300023184-135</strain>
    </source>
</reference>
<proteinExistence type="predicted"/>
<evidence type="ECO:0000256" key="5">
    <source>
        <dbReference type="SAM" id="Phobius"/>
    </source>
</evidence>
<dbReference type="GO" id="GO:0015267">
    <property type="term" value="F:channel activity"/>
    <property type="evidence" value="ECO:0007669"/>
    <property type="project" value="InterPro"/>
</dbReference>
<sequence length="86" mass="8831">MLPYIAEFLGSLLFFGTIAFSGNVVYVIASFAVVQGLIGKISGGHINPAVSLWAWGSGKIPTATLGMYVAAQVGAALTVVMLQSVA</sequence>
<dbReference type="InterPro" id="IPR000425">
    <property type="entry name" value="MIP"/>
</dbReference>
<evidence type="ECO:0000313" key="6">
    <source>
        <dbReference type="EMBL" id="QHT81140.1"/>
    </source>
</evidence>
<keyword evidence="4 5" id="KW-0472">Membrane</keyword>
<comment type="subcellular location">
    <subcellularLocation>
        <location evidence="1">Membrane</location>
        <topology evidence="1">Multi-pass membrane protein</topology>
    </subcellularLocation>
</comment>
<dbReference type="Pfam" id="PF00230">
    <property type="entry name" value="MIP"/>
    <property type="match status" value="1"/>
</dbReference>
<dbReference type="SUPFAM" id="SSF81338">
    <property type="entry name" value="Aquaporin-like"/>
    <property type="match status" value="1"/>
</dbReference>
<accession>A0A6C0HL97</accession>
<evidence type="ECO:0000256" key="3">
    <source>
        <dbReference type="ARBA" id="ARBA00022989"/>
    </source>
</evidence>
<organism evidence="6">
    <name type="scientific">viral metagenome</name>
    <dbReference type="NCBI Taxonomy" id="1070528"/>
    <lineage>
        <taxon>unclassified sequences</taxon>
        <taxon>metagenomes</taxon>
        <taxon>organismal metagenomes</taxon>
    </lineage>
</organism>
<evidence type="ECO:0008006" key="7">
    <source>
        <dbReference type="Google" id="ProtNLM"/>
    </source>
</evidence>
<evidence type="ECO:0000256" key="2">
    <source>
        <dbReference type="ARBA" id="ARBA00022692"/>
    </source>
</evidence>
<protein>
    <recommendedName>
        <fullName evidence="7">Major intrinsic protein</fullName>
    </recommendedName>
</protein>
<feature type="transmembrane region" description="Helical" evidence="5">
    <location>
        <begin position="12"/>
        <end position="34"/>
    </location>
</feature>